<evidence type="ECO:0000313" key="9">
    <source>
        <dbReference type="WBParaSite" id="scf7180000421478.g7026"/>
    </source>
</evidence>
<dbReference type="PROSITE" id="PS00122">
    <property type="entry name" value="CARBOXYLESTERASE_B_1"/>
    <property type="match status" value="1"/>
</dbReference>
<evidence type="ECO:0000256" key="4">
    <source>
        <dbReference type="ARBA" id="ARBA00023157"/>
    </source>
</evidence>
<evidence type="ECO:0000256" key="3">
    <source>
        <dbReference type="ARBA" id="ARBA00022801"/>
    </source>
</evidence>
<keyword evidence="4" id="KW-1015">Disulfide bond</keyword>
<protein>
    <submittedName>
        <fullName evidence="9">Acetylcholinesterase</fullName>
    </submittedName>
</protein>
<evidence type="ECO:0000256" key="2">
    <source>
        <dbReference type="ARBA" id="ARBA00022487"/>
    </source>
</evidence>
<dbReference type="GO" id="GO:0019695">
    <property type="term" value="P:choline metabolic process"/>
    <property type="evidence" value="ECO:0007669"/>
    <property type="project" value="TreeGrafter"/>
</dbReference>
<keyword evidence="6" id="KW-1133">Transmembrane helix</keyword>
<dbReference type="Proteomes" id="UP000887560">
    <property type="component" value="Unplaced"/>
</dbReference>
<dbReference type="InterPro" id="IPR050654">
    <property type="entry name" value="AChE-related_enzymes"/>
</dbReference>
<dbReference type="Pfam" id="PF00135">
    <property type="entry name" value="COesterase"/>
    <property type="match status" value="1"/>
</dbReference>
<dbReference type="InterPro" id="IPR000997">
    <property type="entry name" value="Cholinesterase"/>
</dbReference>
<keyword evidence="2" id="KW-0719">Serine esterase</keyword>
<evidence type="ECO:0000256" key="6">
    <source>
        <dbReference type="SAM" id="Phobius"/>
    </source>
</evidence>
<keyword evidence="6" id="KW-0472">Membrane</keyword>
<dbReference type="InterPro" id="IPR002018">
    <property type="entry name" value="CarbesteraseB"/>
</dbReference>
<comment type="similarity">
    <text evidence="1">Belongs to the type-B carboxylesterase/lipase family.</text>
</comment>
<dbReference type="GO" id="GO:0006581">
    <property type="term" value="P:acetylcholine catabolic process"/>
    <property type="evidence" value="ECO:0007669"/>
    <property type="project" value="TreeGrafter"/>
</dbReference>
<dbReference type="Gene3D" id="1.20.58.900">
    <property type="match status" value="1"/>
</dbReference>
<feature type="compositionally biased region" description="Polar residues" evidence="5">
    <location>
        <begin position="850"/>
        <end position="864"/>
    </location>
</feature>
<dbReference type="SUPFAM" id="SSF53474">
    <property type="entry name" value="alpha/beta-Hydrolases"/>
    <property type="match status" value="1"/>
</dbReference>
<dbReference type="InterPro" id="IPR019826">
    <property type="entry name" value="Carboxylesterase_B_AS"/>
</dbReference>
<dbReference type="PROSITE" id="PS50826">
    <property type="entry name" value="RUN"/>
    <property type="match status" value="1"/>
</dbReference>
<evidence type="ECO:0000313" key="8">
    <source>
        <dbReference type="Proteomes" id="UP000887560"/>
    </source>
</evidence>
<dbReference type="GO" id="GO:0003990">
    <property type="term" value="F:acetylcholinesterase activity"/>
    <property type="evidence" value="ECO:0007669"/>
    <property type="project" value="TreeGrafter"/>
</dbReference>
<keyword evidence="3" id="KW-0378">Hydrolase</keyword>
<dbReference type="Gene3D" id="3.40.50.1820">
    <property type="entry name" value="alpha/beta hydrolase"/>
    <property type="match status" value="1"/>
</dbReference>
<dbReference type="WBParaSite" id="scf7180000421478.g7026">
    <property type="protein sequence ID" value="scf7180000421478.g7026"/>
    <property type="gene ID" value="scf7180000421478.g7026"/>
</dbReference>
<dbReference type="PRINTS" id="PR00878">
    <property type="entry name" value="CHOLNESTRASE"/>
</dbReference>
<keyword evidence="6" id="KW-0812">Transmembrane</keyword>
<dbReference type="InterPro" id="IPR029058">
    <property type="entry name" value="AB_hydrolase_fold"/>
</dbReference>
<proteinExistence type="inferred from homology"/>
<name>A0A915NWL0_9BILA</name>
<evidence type="ECO:0000259" key="7">
    <source>
        <dbReference type="PROSITE" id="PS50826"/>
    </source>
</evidence>
<sequence>MRKRRRKTTAFSINTSELLRLYFKFSSHSCLTFIFCCFFCLIVYCSSVHGRSSPVALTDVLIQTTLGKIIGFKQKFDGKSVHTFLGVPYAKSPTGSGRFGLPEMIEPWEGEFRADKPARTCFFSRDTMFPDFPGAEMWNPPNDIDEDCLAMNIWVPEHHDGTVLVWIYGGGFYSGSPSLDLYDGRVLAVQERAVVININYRLGPFGFLYFGDDTSVPGNMGLQDQQMALKWIHEHIAHFGGDPRRVTLFGESAGSASAMAHMFADGSYSLFSRIIAQSGSIINNWATKPKASILQISLQLAHHLNCSNGNNSTKAMQNIVECIRRVPTSIIQRAGDAVSQSLSLPMDFAFVPIDEDTHFFRGNVFDKLRRKNFKRDVSILVGTVRDEGTYWLPYCLQKNGFGFNHTISPEDHINQALISETDYTKAFDAFLPYFGNSNLVRHALMHAYSHLPTEKQEQRWRDGVALEIQILEYVFGLPLRSPHLYDPSELELEISFSTKIMEFWGHFARTGEPVEFWPKYNRITRKSLVLSEEIATGTSHRIYVDVHGKLCRLLEEAQAVAGITGEQRSRICPDGRATTVNYGQEISMEDVKEEMQLNRGISDLLIYSMGDLYNLKLLSTTATTTDNNNSNFWPPNIDERVAHLDFGTSTMEDVGNTSALFGSVMGGDPRLVSTDSLDIEMLRMRCENNKQNDYKLTFEDDSGQWTTSGIGASFMTNASASPTALQTRKALRCFRGKEGEQTTYNQHHPSLRLLERLNSVDDEDTAKINERRKIGSEKWRDKILDEIFNNNNGSTSFSQIYKNSSNRKPSAITWGRIGCNFEAAGSESNEQLSRPLAFDSDKVNSLPVLHTNTSGRNNGQSKNNAFIKGDSSPAVAPSQSSRRTQTKIDFNDDRNEDVNNEYSEFYLGDGRYIDMNHNEIGFTPNNTNQMKQHDIKQNLQAENKLQKCDDTKKHQLSNRQTTSLALTSSANNAKKEMPRTFADLSPSKTAPDLQFIALSYKVPSICTNSSTIAATTSFDDLLKQAKEGNLGAVLECYPSEKMLFEPGRDDICEDVAPDSGLGSSHSEGPSHIEDWHSLSVLLPRHVVDACSFFKTNSFLLGVNDNNIDKRRCYCCHASTMGSGRRFYENKWQKLLNQKQNKNGCCCCDNEACVKSSIATFNPQRHRLRSNTCLASTVTDDLFFSSYPIGSSSTSHENYTLKRLHQRELAIIGLPIYEQKRGIVERVVAGVGEQVRGAPTSVVLLAALEALFVDGLHSNIQPWDVIRQLTGKGPVTASIFQLCEELEVSEKPKNSLVSHFFQGLIALHSVDCWFSYIVLKEHQLRKFYVETSFLLGANTSYRCLFARFIDYLELLSVLNLCNRRGSLSSNKKFNKKRRPLVTTSSLGVCERNADVNSVASKLPSDSRVPKSSSLPSRITLNSNNVVAVKDENPPHNQINKAEGKTINASVPKKRRSMIPVLSSRSKSNATSYYLHVYHSRSSSRRSTPMHICNVKENVSEDEPKNITKKGTLLNAYKGEQIGVISVRGQYSRCVRLGSEDGKLSVTDIIQTGTNDEQANNVIEQDDDLLMHFNGIDVFRTDGNEEGDDIIPAGGVTSNFSFGFNFNSPTRGETTHNKDTQNEETFGFNFNF</sequence>
<feature type="region of interest" description="Disordered" evidence="5">
    <location>
        <begin position="847"/>
        <end position="895"/>
    </location>
</feature>
<evidence type="ECO:0000256" key="1">
    <source>
        <dbReference type="ARBA" id="ARBA00005964"/>
    </source>
</evidence>
<feature type="domain" description="RUN" evidence="7">
    <location>
        <begin position="1234"/>
        <end position="1364"/>
    </location>
</feature>
<evidence type="ECO:0000256" key="5">
    <source>
        <dbReference type="SAM" id="MobiDB-lite"/>
    </source>
</evidence>
<dbReference type="GO" id="GO:0005615">
    <property type="term" value="C:extracellular space"/>
    <property type="evidence" value="ECO:0007669"/>
    <property type="project" value="TreeGrafter"/>
</dbReference>
<dbReference type="InterPro" id="IPR004012">
    <property type="entry name" value="Run_dom"/>
</dbReference>
<dbReference type="PANTHER" id="PTHR43918">
    <property type="entry name" value="ACETYLCHOLINESTERASE"/>
    <property type="match status" value="1"/>
</dbReference>
<organism evidence="8 9">
    <name type="scientific">Meloidogyne floridensis</name>
    <dbReference type="NCBI Taxonomy" id="298350"/>
    <lineage>
        <taxon>Eukaryota</taxon>
        <taxon>Metazoa</taxon>
        <taxon>Ecdysozoa</taxon>
        <taxon>Nematoda</taxon>
        <taxon>Chromadorea</taxon>
        <taxon>Rhabditida</taxon>
        <taxon>Tylenchina</taxon>
        <taxon>Tylenchomorpha</taxon>
        <taxon>Tylenchoidea</taxon>
        <taxon>Meloidogynidae</taxon>
        <taxon>Meloidogyninae</taxon>
        <taxon>Meloidogyne</taxon>
    </lineage>
</organism>
<accession>A0A915NWL0</accession>
<dbReference type="InterPro" id="IPR037213">
    <property type="entry name" value="Run_dom_sf"/>
</dbReference>
<dbReference type="GO" id="GO:0005886">
    <property type="term" value="C:plasma membrane"/>
    <property type="evidence" value="ECO:0007669"/>
    <property type="project" value="TreeGrafter"/>
</dbReference>
<keyword evidence="8" id="KW-1185">Reference proteome</keyword>
<reference evidence="9" key="1">
    <citation type="submission" date="2022-11" db="UniProtKB">
        <authorList>
            <consortium name="WormBaseParasite"/>
        </authorList>
    </citation>
    <scope>IDENTIFICATION</scope>
</reference>
<feature type="transmembrane region" description="Helical" evidence="6">
    <location>
        <begin position="21"/>
        <end position="44"/>
    </location>
</feature>
<dbReference type="PANTHER" id="PTHR43918:SF15">
    <property type="entry name" value="CARBOXYLIC ESTER HYDROLASE"/>
    <property type="match status" value="1"/>
</dbReference>